<gene>
    <name evidence="1" type="ORF">RC62_1330</name>
</gene>
<dbReference type="PATRIC" id="fig|362413.3.peg.1300"/>
<proteinExistence type="predicted"/>
<dbReference type="Proteomes" id="UP000050443">
    <property type="component" value="Unassembled WGS sequence"/>
</dbReference>
<organism evidence="1 2">
    <name type="scientific">Flavobacterium aquidurense</name>
    <dbReference type="NCBI Taxonomy" id="362413"/>
    <lineage>
        <taxon>Bacteria</taxon>
        <taxon>Pseudomonadati</taxon>
        <taxon>Bacteroidota</taxon>
        <taxon>Flavobacteriia</taxon>
        <taxon>Flavobacteriales</taxon>
        <taxon>Flavobacteriaceae</taxon>
        <taxon>Flavobacterium</taxon>
    </lineage>
</organism>
<dbReference type="InterPro" id="IPR023393">
    <property type="entry name" value="START-like_dom_sf"/>
</dbReference>
<name>A0A0N8VML3_9FLAO</name>
<dbReference type="Gene3D" id="3.30.530.20">
    <property type="match status" value="1"/>
</dbReference>
<protein>
    <submittedName>
        <fullName evidence="1">Polyketide cyclase/dehydrase and lipid transport</fullName>
    </submittedName>
</protein>
<evidence type="ECO:0000313" key="1">
    <source>
        <dbReference type="EMBL" id="KQB39644.1"/>
    </source>
</evidence>
<dbReference type="AlphaFoldDB" id="A0A0N8VML3"/>
<accession>A0A0N8VML3</accession>
<comment type="caution">
    <text evidence="1">The sequence shown here is derived from an EMBL/GenBank/DDBJ whole genome shotgun (WGS) entry which is preliminary data.</text>
</comment>
<reference evidence="1 2" key="1">
    <citation type="submission" date="2014-09" db="EMBL/GenBank/DDBJ databases">
        <title>Genome sequence of Flavobacterium aquidurense RC62.</title>
        <authorList>
            <person name="Kim J.F."/>
            <person name="Kwak M.-J."/>
        </authorList>
    </citation>
    <scope>NUCLEOTIDE SEQUENCE [LARGE SCALE GENOMIC DNA]</scope>
    <source>
        <strain evidence="1 2">RC62</strain>
    </source>
</reference>
<dbReference type="STRING" id="362413.RC62_1330"/>
<evidence type="ECO:0000313" key="2">
    <source>
        <dbReference type="Proteomes" id="UP000050443"/>
    </source>
</evidence>
<dbReference type="SUPFAM" id="SSF55961">
    <property type="entry name" value="Bet v1-like"/>
    <property type="match status" value="1"/>
</dbReference>
<dbReference type="EMBL" id="JRLF01000012">
    <property type="protein sequence ID" value="KQB39644.1"/>
    <property type="molecule type" value="Genomic_DNA"/>
</dbReference>
<sequence>MWNLFADVNNWHIWDTGIEYAKLEGNFEKGNHFLLRPKGGPDVKVELLEVVENKRFLDVTKFPLAKMYDEHLFEETPDGLKITNIITVKGILGFLWVKLVAQKIVDALPADVQGQIKAASKI</sequence>